<dbReference type="AlphaFoldDB" id="A0A6P0CFZ8"/>
<dbReference type="PANTHER" id="PTHR36452:SF1">
    <property type="entry name" value="DUF2461 DOMAIN-CONTAINING PROTEIN"/>
    <property type="match status" value="1"/>
</dbReference>
<sequence length="224" mass="25752">MTTDGFTQMIDDSNAFFAELKKNNTKEWFDLRKDHYNENIKKPAEFLADLMADDLSRIVGRAMKPKVFRIYRDVRFSKDKTPFKTHLHMLWSLADAGPFAPVYFFGTEPGDMTVGFGLTEIKGQTLARFRAFVDHWGDQLQNAITATGMEFSSWGAEPLKRVPKPYDPAHPYAELLKRKNLILQQKMDNSWRETEGGLMSAVRRHFEAVSPLRNLLNEKLSADS</sequence>
<dbReference type="NCBIfam" id="TIGR02453">
    <property type="entry name" value="TIGR02453 family protein"/>
    <property type="match status" value="1"/>
</dbReference>
<protein>
    <submittedName>
        <fullName evidence="1">TIGR02453 family protein</fullName>
    </submittedName>
</protein>
<dbReference type="Pfam" id="PF09365">
    <property type="entry name" value="DUF2461"/>
    <property type="match status" value="1"/>
</dbReference>
<dbReference type="InterPro" id="IPR012808">
    <property type="entry name" value="CHP02453"/>
</dbReference>
<evidence type="ECO:0000313" key="1">
    <source>
        <dbReference type="EMBL" id="NEK24015.1"/>
    </source>
</evidence>
<dbReference type="EMBL" id="JAABNT010000011">
    <property type="protein sequence ID" value="NEK24015.1"/>
    <property type="molecule type" value="Genomic_DNA"/>
</dbReference>
<dbReference type="PIRSF" id="PIRSF028451">
    <property type="entry name" value="UCP028451"/>
    <property type="match status" value="1"/>
</dbReference>
<evidence type="ECO:0000313" key="2">
    <source>
        <dbReference type="Proteomes" id="UP000468591"/>
    </source>
</evidence>
<gene>
    <name evidence="1" type="ORF">GV827_16615</name>
</gene>
<name>A0A6P0CFZ8_9RHOB</name>
<proteinExistence type="predicted"/>
<dbReference type="Proteomes" id="UP000468591">
    <property type="component" value="Unassembled WGS sequence"/>
</dbReference>
<dbReference type="PANTHER" id="PTHR36452">
    <property type="entry name" value="CHROMOSOME 12, WHOLE GENOME SHOTGUN SEQUENCE"/>
    <property type="match status" value="1"/>
</dbReference>
<organism evidence="1 2">
    <name type="scientific">Sulfitobacter sediminilitoris</name>
    <dbReference type="NCBI Taxonomy" id="2698830"/>
    <lineage>
        <taxon>Bacteria</taxon>
        <taxon>Pseudomonadati</taxon>
        <taxon>Pseudomonadota</taxon>
        <taxon>Alphaproteobacteria</taxon>
        <taxon>Rhodobacterales</taxon>
        <taxon>Roseobacteraceae</taxon>
        <taxon>Sulfitobacter</taxon>
    </lineage>
</organism>
<comment type="caution">
    <text evidence="1">The sequence shown here is derived from an EMBL/GenBank/DDBJ whole genome shotgun (WGS) entry which is preliminary data.</text>
</comment>
<keyword evidence="2" id="KW-1185">Reference proteome</keyword>
<dbReference type="InterPro" id="IPR015996">
    <property type="entry name" value="UCP028451"/>
</dbReference>
<dbReference type="RefSeq" id="WP_164354938.1">
    <property type="nucleotide sequence ID" value="NZ_JAABNT010000011.1"/>
</dbReference>
<reference evidence="1 2" key="1">
    <citation type="submission" date="2020-01" db="EMBL/GenBank/DDBJ databases">
        <title>Sulfitobacter sediminilitoris sp. nov., isolated from a tidal flat.</title>
        <authorList>
            <person name="Park S."/>
            <person name="Yoon J.-H."/>
        </authorList>
    </citation>
    <scope>NUCLEOTIDE SEQUENCE [LARGE SCALE GENOMIC DNA]</scope>
    <source>
        <strain evidence="1 2">JBTF-M27</strain>
    </source>
</reference>
<accession>A0A6P0CFZ8</accession>